<feature type="compositionally biased region" description="Low complexity" evidence="1">
    <location>
        <begin position="124"/>
        <end position="138"/>
    </location>
</feature>
<protein>
    <submittedName>
        <fullName evidence="2">Uncharacterized protein</fullName>
    </submittedName>
</protein>
<name>A0A2J6RWC3_HYAVF</name>
<gene>
    <name evidence="2" type="ORF">L207DRAFT_527695</name>
</gene>
<proteinExistence type="predicted"/>
<accession>A0A2J6RWC3</accession>
<feature type="region of interest" description="Disordered" evidence="1">
    <location>
        <begin position="124"/>
        <end position="242"/>
    </location>
</feature>
<feature type="compositionally biased region" description="Basic and acidic residues" evidence="1">
    <location>
        <begin position="153"/>
        <end position="166"/>
    </location>
</feature>
<evidence type="ECO:0000313" key="3">
    <source>
        <dbReference type="Proteomes" id="UP000235786"/>
    </source>
</evidence>
<sequence>MPPSTQPPVPPPTTPSTTKPNLNLDIQILSSILHTIHSTSLIARQPTATARTTSASTVSALESRLSKLSAALQKRESCGKKLQRLLTCRDREYEEFVVLGEEIGEVYEGLLGGACPTPVVQVEQVPSPEDSVGSSRSGDSGDRGLWMKGSKGSNERRENAEEKSGDEQIEEQAPSSQRMGGSSKLSKSSSGSTIKASGVNSSKEVEGEISIDEQIQEWMKSRKGKQERGEKREEEKPVQADF</sequence>
<dbReference type="AlphaFoldDB" id="A0A2J6RWC3"/>
<keyword evidence="3" id="KW-1185">Reference proteome</keyword>
<evidence type="ECO:0000256" key="1">
    <source>
        <dbReference type="SAM" id="MobiDB-lite"/>
    </source>
</evidence>
<organism evidence="2 3">
    <name type="scientific">Hyaloscypha variabilis (strain UAMH 11265 / GT02V1 / F)</name>
    <name type="common">Meliniomyces variabilis</name>
    <dbReference type="NCBI Taxonomy" id="1149755"/>
    <lineage>
        <taxon>Eukaryota</taxon>
        <taxon>Fungi</taxon>
        <taxon>Dikarya</taxon>
        <taxon>Ascomycota</taxon>
        <taxon>Pezizomycotina</taxon>
        <taxon>Leotiomycetes</taxon>
        <taxon>Helotiales</taxon>
        <taxon>Hyaloscyphaceae</taxon>
        <taxon>Hyaloscypha</taxon>
        <taxon>Hyaloscypha variabilis</taxon>
    </lineage>
</organism>
<feature type="compositionally biased region" description="Low complexity" evidence="1">
    <location>
        <begin position="180"/>
        <end position="198"/>
    </location>
</feature>
<dbReference type="EMBL" id="KZ613943">
    <property type="protein sequence ID" value="PMD42824.1"/>
    <property type="molecule type" value="Genomic_DNA"/>
</dbReference>
<dbReference type="OrthoDB" id="10594525at2759"/>
<feature type="compositionally biased region" description="Basic and acidic residues" evidence="1">
    <location>
        <begin position="224"/>
        <end position="242"/>
    </location>
</feature>
<evidence type="ECO:0000313" key="2">
    <source>
        <dbReference type="EMBL" id="PMD42824.1"/>
    </source>
</evidence>
<dbReference type="Proteomes" id="UP000235786">
    <property type="component" value="Unassembled WGS sequence"/>
</dbReference>
<feature type="compositionally biased region" description="Pro residues" evidence="1">
    <location>
        <begin position="1"/>
        <end position="14"/>
    </location>
</feature>
<reference evidence="2 3" key="1">
    <citation type="submission" date="2016-04" db="EMBL/GenBank/DDBJ databases">
        <title>A degradative enzymes factory behind the ericoid mycorrhizal symbiosis.</title>
        <authorList>
            <consortium name="DOE Joint Genome Institute"/>
            <person name="Martino E."/>
            <person name="Morin E."/>
            <person name="Grelet G."/>
            <person name="Kuo A."/>
            <person name="Kohler A."/>
            <person name="Daghino S."/>
            <person name="Barry K."/>
            <person name="Choi C."/>
            <person name="Cichocki N."/>
            <person name="Clum A."/>
            <person name="Copeland A."/>
            <person name="Hainaut M."/>
            <person name="Haridas S."/>
            <person name="Labutti K."/>
            <person name="Lindquist E."/>
            <person name="Lipzen A."/>
            <person name="Khouja H.-R."/>
            <person name="Murat C."/>
            <person name="Ohm R."/>
            <person name="Olson A."/>
            <person name="Spatafora J."/>
            <person name="Veneault-Fourrey C."/>
            <person name="Henrissat B."/>
            <person name="Grigoriev I."/>
            <person name="Martin F."/>
            <person name="Perotto S."/>
        </authorList>
    </citation>
    <scope>NUCLEOTIDE SEQUENCE [LARGE SCALE GENOMIC DNA]</scope>
    <source>
        <strain evidence="2 3">F</strain>
    </source>
</reference>
<feature type="region of interest" description="Disordered" evidence="1">
    <location>
        <begin position="1"/>
        <end position="21"/>
    </location>
</feature>